<comment type="caution">
    <text evidence="1">The sequence shown here is derived from an EMBL/GenBank/DDBJ whole genome shotgun (WGS) entry which is preliminary data.</text>
</comment>
<proteinExistence type="predicted"/>
<evidence type="ECO:0000313" key="2">
    <source>
        <dbReference type="Proteomes" id="UP000215335"/>
    </source>
</evidence>
<accession>A0A232EQI4</accession>
<reference evidence="1 2" key="1">
    <citation type="journal article" date="2017" name="Curr. Biol.">
        <title>The Evolution of Venom by Co-option of Single-Copy Genes.</title>
        <authorList>
            <person name="Martinson E.O."/>
            <person name="Mrinalini"/>
            <person name="Kelkar Y.D."/>
            <person name="Chang C.H."/>
            <person name="Werren J.H."/>
        </authorList>
    </citation>
    <scope>NUCLEOTIDE SEQUENCE [LARGE SCALE GENOMIC DNA]</scope>
    <source>
        <strain evidence="1 2">Alberta</strain>
        <tissue evidence="1">Whole body</tissue>
    </source>
</reference>
<protein>
    <submittedName>
        <fullName evidence="1">Uncharacterized protein</fullName>
    </submittedName>
</protein>
<dbReference type="EMBL" id="NNAY01002741">
    <property type="protein sequence ID" value="OXU20649.1"/>
    <property type="molecule type" value="Genomic_DNA"/>
</dbReference>
<sequence length="143" mass="16594">MQIRENNENIRGLVVSKVEMILTVLKFGLVYNLYHTAMADLFKMINTFIGSRILPDARCVNCDNNISLKSPTYNDYFALIDNDNNIVLQIKENFEYIDISLGFVPDIMHCICLGIAEQLMDIGLKMVTCHTHYQKHKFLKWMI</sequence>
<dbReference type="Proteomes" id="UP000215335">
    <property type="component" value="Unassembled WGS sequence"/>
</dbReference>
<organism evidence="1 2">
    <name type="scientific">Trichomalopsis sarcophagae</name>
    <dbReference type="NCBI Taxonomy" id="543379"/>
    <lineage>
        <taxon>Eukaryota</taxon>
        <taxon>Metazoa</taxon>
        <taxon>Ecdysozoa</taxon>
        <taxon>Arthropoda</taxon>
        <taxon>Hexapoda</taxon>
        <taxon>Insecta</taxon>
        <taxon>Pterygota</taxon>
        <taxon>Neoptera</taxon>
        <taxon>Endopterygota</taxon>
        <taxon>Hymenoptera</taxon>
        <taxon>Apocrita</taxon>
        <taxon>Proctotrupomorpha</taxon>
        <taxon>Chalcidoidea</taxon>
        <taxon>Pteromalidae</taxon>
        <taxon>Pteromalinae</taxon>
        <taxon>Trichomalopsis</taxon>
    </lineage>
</organism>
<dbReference type="AlphaFoldDB" id="A0A232EQI4"/>
<gene>
    <name evidence="1" type="ORF">TSAR_007595</name>
</gene>
<keyword evidence="2" id="KW-1185">Reference proteome</keyword>
<name>A0A232EQI4_9HYME</name>
<evidence type="ECO:0000313" key="1">
    <source>
        <dbReference type="EMBL" id="OXU20649.1"/>
    </source>
</evidence>